<feature type="domain" description="Glycosyltransferase subfamily 4-like N-terminal" evidence="2">
    <location>
        <begin position="18"/>
        <end position="125"/>
    </location>
</feature>
<evidence type="ECO:0000259" key="2">
    <source>
        <dbReference type="Pfam" id="PF13439"/>
    </source>
</evidence>
<dbReference type="Proteomes" id="UP000594463">
    <property type="component" value="Chromosome"/>
</dbReference>
<dbReference type="PANTHER" id="PTHR12526">
    <property type="entry name" value="GLYCOSYLTRANSFERASE"/>
    <property type="match status" value="1"/>
</dbReference>
<dbReference type="GO" id="GO:0016757">
    <property type="term" value="F:glycosyltransferase activity"/>
    <property type="evidence" value="ECO:0007669"/>
    <property type="project" value="UniProtKB-KW"/>
</dbReference>
<dbReference type="RefSeq" id="WP_218111192.1">
    <property type="nucleotide sequence ID" value="NZ_CP065383.1"/>
</dbReference>
<organism evidence="3 4">
    <name type="scientific">Atribacter laminatus</name>
    <dbReference type="NCBI Taxonomy" id="2847778"/>
    <lineage>
        <taxon>Bacteria</taxon>
        <taxon>Pseudomonadati</taxon>
        <taxon>Atribacterota</taxon>
        <taxon>Atribacteria</taxon>
        <taxon>Atribacterales</taxon>
        <taxon>Atribacteraceae</taxon>
        <taxon>Atribacter</taxon>
    </lineage>
</organism>
<evidence type="ECO:0000259" key="1">
    <source>
        <dbReference type="Pfam" id="PF00534"/>
    </source>
</evidence>
<keyword evidence="3" id="KW-0808">Transferase</keyword>
<dbReference type="SUPFAM" id="SSF53756">
    <property type="entry name" value="UDP-Glycosyltransferase/glycogen phosphorylase"/>
    <property type="match status" value="1"/>
</dbReference>
<dbReference type="EMBL" id="CP065383">
    <property type="protein sequence ID" value="QPM68697.1"/>
    <property type="molecule type" value="Genomic_DNA"/>
</dbReference>
<accession>A0A7T1AML4</accession>
<dbReference type="InterPro" id="IPR001296">
    <property type="entry name" value="Glyco_trans_1"/>
</dbReference>
<dbReference type="AlphaFoldDB" id="A0A7T1AML4"/>
<dbReference type="PANTHER" id="PTHR12526:SF595">
    <property type="entry name" value="BLL5217 PROTEIN"/>
    <property type="match status" value="1"/>
</dbReference>
<feature type="domain" description="Glycosyl transferase family 1" evidence="1">
    <location>
        <begin position="168"/>
        <end position="313"/>
    </location>
</feature>
<keyword evidence="3" id="KW-0328">Glycosyltransferase</keyword>
<proteinExistence type="predicted"/>
<protein>
    <submittedName>
        <fullName evidence="3">N-acetyl-alpha-D-glucosaminyl L-malate synthase</fullName>
        <ecNumber evidence="3">2.4.1.-</ecNumber>
    </submittedName>
</protein>
<dbReference type="Pfam" id="PF00534">
    <property type="entry name" value="Glycos_transf_1"/>
    <property type="match status" value="1"/>
</dbReference>
<dbReference type="Gene3D" id="3.40.50.2000">
    <property type="entry name" value="Glycogen Phosphorylase B"/>
    <property type="match status" value="2"/>
</dbReference>
<sequence>MRIAQIAPLYESVPPKYYGGTERVVSYLTEELVNQGHEVTLFASGDSITKAKLFAVCRRSLRLDKHCKDQLAHHILMLEQVFQHANDFDMIHFHVDYLHFSLSRHHPIDHLTTLHGRLDIPDLIPLYREFKDLPLVSISNAQREPIPWVNWQATIYHGLPDNLYRFRSEKGKYFAFLGRISPEKRVDRAIEIAKHIGIPLKIAAKVDRVDLDYFESVVEPLLRDPLIEFVGEIGDGEKNEFLGNAYALLFPIDWPEPFGLVMIEAMACGTPIIAYNHGSVPEVIEEGHTGFIVKDLKDAIEAAKRISDLSRKRCREVFEMRFTAQKMANHYLQVYNNLLSKKGINSESGPFDR</sequence>
<evidence type="ECO:0000313" key="4">
    <source>
        <dbReference type="Proteomes" id="UP000594463"/>
    </source>
</evidence>
<dbReference type="EC" id="2.4.1.-" evidence="3"/>
<name>A0A7T1AML4_ATRLM</name>
<dbReference type="InterPro" id="IPR028098">
    <property type="entry name" value="Glyco_trans_4-like_N"/>
</dbReference>
<evidence type="ECO:0000313" key="3">
    <source>
        <dbReference type="EMBL" id="QPM68697.1"/>
    </source>
</evidence>
<dbReference type="CDD" id="cd03802">
    <property type="entry name" value="GT4_AviGT4-like"/>
    <property type="match status" value="1"/>
</dbReference>
<dbReference type="Pfam" id="PF13439">
    <property type="entry name" value="Glyco_transf_4"/>
    <property type="match status" value="1"/>
</dbReference>
<keyword evidence="4" id="KW-1185">Reference proteome</keyword>
<dbReference type="KEGG" id="alam:RT761_01919"/>
<reference evidence="3 4" key="1">
    <citation type="journal article" date="2021" name="Nat. Commun.">
        <title>Isolation of a member of the candidate phylum Atribacteria reveals a unique cell membrane structure.</title>
        <authorList>
            <person name="Taiki K."/>
            <person name="Nobu M.K."/>
            <person name="Kusada H."/>
            <person name="Meng X.-Y."/>
            <person name="Hosoki N."/>
            <person name="Uematsu K."/>
            <person name="Yoshioka H."/>
            <person name="Kamagata Y."/>
            <person name="Tamaki H."/>
        </authorList>
    </citation>
    <scope>NUCLEOTIDE SEQUENCE [LARGE SCALE GENOMIC DNA]</scope>
    <source>
        <strain evidence="3 4">RT761</strain>
    </source>
</reference>
<gene>
    <name evidence="3" type="primary">bshA</name>
    <name evidence="3" type="ORF">RT761_01919</name>
</gene>